<dbReference type="AlphaFoldDB" id="A0A9Q0RCZ4"/>
<keyword evidence="4" id="KW-1185">Reference proteome</keyword>
<sequence length="400" mass="46331">MEFLIKQAEEVESRQMNLYSQKFNTFLQNIHLQENSLQNEISNCQNLNQISQISQKIQNFEKGINEQIQEIKNSTSQYIKKVQEEIKKQTQNFLNQNIGKLEKTRIQKEQQIRARIQQEIQQTNQYIQCLINNLQQQANSYKQQITNCKDESTWRNLISSFRSSLDSIRNSNSNQFSKFTQSMCQEAKDLIYNLNQSQNLIISNLENSFESPQLSQPPNSSNLPNPPKPPKDPEPPKGKKDPVSRGKKIVRNTHWIGNPEWNQISNNGKTVKDLATKKDDPLYPVLGSEIISGNVYCHYRVRIEEDKHFYIGVCRPGETVWTNCWVYRVDWKDLHPGQLGTMYMNTENKKGDIMEVYINMQDKTLSFGKNGSNNGIAFTNLPSQVCLCAVITTNRQLTLL</sequence>
<dbReference type="SUPFAM" id="SSF58113">
    <property type="entry name" value="Apolipoprotein A-I"/>
    <property type="match status" value="1"/>
</dbReference>
<dbReference type="InterPro" id="IPR003877">
    <property type="entry name" value="SPRY_dom"/>
</dbReference>
<dbReference type="InterPro" id="IPR043136">
    <property type="entry name" value="B30.2/SPRY_sf"/>
</dbReference>
<dbReference type="Proteomes" id="UP001149090">
    <property type="component" value="Unassembled WGS sequence"/>
</dbReference>
<dbReference type="EMBL" id="JAPDFW010000063">
    <property type="protein sequence ID" value="KAJ5075971.1"/>
    <property type="molecule type" value="Genomic_DNA"/>
</dbReference>
<proteinExistence type="predicted"/>
<organism evidence="3 4">
    <name type="scientific">Anaeramoeba ignava</name>
    <name type="common">Anaerobic marine amoeba</name>
    <dbReference type="NCBI Taxonomy" id="1746090"/>
    <lineage>
        <taxon>Eukaryota</taxon>
        <taxon>Metamonada</taxon>
        <taxon>Anaeramoebidae</taxon>
        <taxon>Anaeramoeba</taxon>
    </lineage>
</organism>
<reference evidence="3" key="1">
    <citation type="submission" date="2022-10" db="EMBL/GenBank/DDBJ databases">
        <title>Novel sulphate-reducing endosymbionts in the free-living metamonad Anaeramoeba.</title>
        <authorList>
            <person name="Jerlstrom-Hultqvist J."/>
            <person name="Cepicka I."/>
            <person name="Gallot-Lavallee L."/>
            <person name="Salas-Leiva D."/>
            <person name="Curtis B.A."/>
            <person name="Zahonova K."/>
            <person name="Pipaliya S."/>
            <person name="Dacks J."/>
            <person name="Roger A.J."/>
        </authorList>
    </citation>
    <scope>NUCLEOTIDE SEQUENCE</scope>
    <source>
        <strain evidence="3">BMAN</strain>
    </source>
</reference>
<feature type="domain" description="SPRY" evidence="2">
    <location>
        <begin position="297"/>
        <end position="393"/>
    </location>
</feature>
<dbReference type="Pfam" id="PF00622">
    <property type="entry name" value="SPRY"/>
    <property type="match status" value="1"/>
</dbReference>
<evidence type="ECO:0000256" key="1">
    <source>
        <dbReference type="SAM" id="MobiDB-lite"/>
    </source>
</evidence>
<comment type="caution">
    <text evidence="3">The sequence shown here is derived from an EMBL/GenBank/DDBJ whole genome shotgun (WGS) entry which is preliminary data.</text>
</comment>
<evidence type="ECO:0000313" key="3">
    <source>
        <dbReference type="EMBL" id="KAJ5075971.1"/>
    </source>
</evidence>
<name>A0A9Q0RCZ4_ANAIG</name>
<dbReference type="InterPro" id="IPR013320">
    <property type="entry name" value="ConA-like_dom_sf"/>
</dbReference>
<accession>A0A9Q0RCZ4</accession>
<protein>
    <recommendedName>
        <fullName evidence="2">SPRY domain-containing protein</fullName>
    </recommendedName>
</protein>
<gene>
    <name evidence="3" type="ORF">M0811_06833</name>
</gene>
<dbReference type="CDD" id="cd11709">
    <property type="entry name" value="SPRY"/>
    <property type="match status" value="1"/>
</dbReference>
<evidence type="ECO:0000313" key="4">
    <source>
        <dbReference type="Proteomes" id="UP001149090"/>
    </source>
</evidence>
<feature type="compositionally biased region" description="Basic and acidic residues" evidence="1">
    <location>
        <begin position="229"/>
        <end position="244"/>
    </location>
</feature>
<feature type="region of interest" description="Disordered" evidence="1">
    <location>
        <begin position="209"/>
        <end position="247"/>
    </location>
</feature>
<dbReference type="SUPFAM" id="SSF49899">
    <property type="entry name" value="Concanavalin A-like lectins/glucanases"/>
    <property type="match status" value="1"/>
</dbReference>
<dbReference type="Gene3D" id="1.20.120.20">
    <property type="entry name" value="Apolipoprotein"/>
    <property type="match status" value="1"/>
</dbReference>
<evidence type="ECO:0000259" key="2">
    <source>
        <dbReference type="Pfam" id="PF00622"/>
    </source>
</evidence>
<feature type="compositionally biased region" description="Low complexity" evidence="1">
    <location>
        <begin position="210"/>
        <end position="223"/>
    </location>
</feature>
<dbReference type="Gene3D" id="2.60.120.920">
    <property type="match status" value="1"/>
</dbReference>